<sequence length="30" mass="3644">MYILEKPYNCGLTSQRDEWYGRLFWQAFAG</sequence>
<gene>
    <name evidence="1" type="ORF">SAMN04489725_11638</name>
</gene>
<organism evidence="1 2">
    <name type="scientific">Alicyclobacillus hesperidum</name>
    <dbReference type="NCBI Taxonomy" id="89784"/>
    <lineage>
        <taxon>Bacteria</taxon>
        <taxon>Bacillati</taxon>
        <taxon>Bacillota</taxon>
        <taxon>Bacilli</taxon>
        <taxon>Bacillales</taxon>
        <taxon>Alicyclobacillaceae</taxon>
        <taxon>Alicyclobacillus</taxon>
    </lineage>
</organism>
<dbReference type="EMBL" id="FNOJ01000016">
    <property type="protein sequence ID" value="SDW82791.1"/>
    <property type="molecule type" value="Genomic_DNA"/>
</dbReference>
<protein>
    <submittedName>
        <fullName evidence="1">Uncharacterized protein</fullName>
    </submittedName>
</protein>
<dbReference type="AlphaFoldDB" id="A0A1H2WQC8"/>
<dbReference type="STRING" id="89784.SAMN04489725_11638"/>
<evidence type="ECO:0000313" key="1">
    <source>
        <dbReference type="EMBL" id="SDW82791.1"/>
    </source>
</evidence>
<keyword evidence="2" id="KW-1185">Reference proteome</keyword>
<accession>A0A1H2WQC8</accession>
<dbReference type="Proteomes" id="UP000182589">
    <property type="component" value="Unassembled WGS sequence"/>
</dbReference>
<proteinExistence type="predicted"/>
<reference evidence="2" key="1">
    <citation type="submission" date="2016-10" db="EMBL/GenBank/DDBJ databases">
        <authorList>
            <person name="Varghese N."/>
        </authorList>
    </citation>
    <scope>NUCLEOTIDE SEQUENCE [LARGE SCALE GENOMIC DNA]</scope>
    <source>
        <strain evidence="2">DSM 12489</strain>
    </source>
</reference>
<evidence type="ECO:0000313" key="2">
    <source>
        <dbReference type="Proteomes" id="UP000182589"/>
    </source>
</evidence>
<name>A0A1H2WQC8_9BACL</name>